<dbReference type="Proteomes" id="UP001165960">
    <property type="component" value="Unassembled WGS sequence"/>
</dbReference>
<comment type="caution">
    <text evidence="1">The sequence shown here is derived from an EMBL/GenBank/DDBJ whole genome shotgun (WGS) entry which is preliminary data.</text>
</comment>
<sequence length="491" mass="53717">MDTTLVPGKMAVKRLTLSCCPPWARGSPEYFIRKHREALECDYVSAHLHLWIDLIFGFRQQGPAAVEALNVFHHLSYQDAVNLDAISDPVEKAATIGIINNFGQTPRQLFKHPHPSRPPSAKTIPFDIGTVPHLLIQSCLPIATLGVPVSDILLSNDRILALGGNRLFFGRSGTRHLEWGLIDNCLQLHQTDPIKLLACYEECHCGHITAVAAFNDETFLTGSDDHMVKVWDVDFRPSVPELTLRSILRGATAEVTAIAACLHFGIAVVGTSSNEIQMWDIHRSRYIRKMAMPFSGVVSVCIEKTSGTVVACTKFSISAWTVNGVELASIQLPPSSPSVTACAFSETQAGAYSPHEVLVTGHQGGMLQIWMLEFDSLVLIDALIERFSDEVDSKEDIVSIHAPASRQALIVGNRGGDVYSYQFPDTAACFHKSRSEACCCCSSHVPERSSSCAACGGTVCILCARNSPFFSLDKEAHLCKDCHQKYSMSCP</sequence>
<reference evidence="1" key="1">
    <citation type="submission" date="2022-04" db="EMBL/GenBank/DDBJ databases">
        <title>Genome of the entomopathogenic fungus Entomophthora muscae.</title>
        <authorList>
            <person name="Elya C."/>
            <person name="Lovett B.R."/>
            <person name="Lee E."/>
            <person name="Macias A.M."/>
            <person name="Hajek A.E."/>
            <person name="De Bivort B.L."/>
            <person name="Kasson M.T."/>
            <person name="De Fine Licht H.H."/>
            <person name="Stajich J.E."/>
        </authorList>
    </citation>
    <scope>NUCLEOTIDE SEQUENCE</scope>
    <source>
        <strain evidence="1">Berkeley</strain>
    </source>
</reference>
<accession>A0ACC2TZQ7</accession>
<proteinExistence type="predicted"/>
<evidence type="ECO:0000313" key="1">
    <source>
        <dbReference type="EMBL" id="KAJ9079826.1"/>
    </source>
</evidence>
<organism evidence="1 2">
    <name type="scientific">Entomophthora muscae</name>
    <dbReference type="NCBI Taxonomy" id="34485"/>
    <lineage>
        <taxon>Eukaryota</taxon>
        <taxon>Fungi</taxon>
        <taxon>Fungi incertae sedis</taxon>
        <taxon>Zoopagomycota</taxon>
        <taxon>Entomophthoromycotina</taxon>
        <taxon>Entomophthoromycetes</taxon>
        <taxon>Entomophthorales</taxon>
        <taxon>Entomophthoraceae</taxon>
        <taxon>Entomophthora</taxon>
    </lineage>
</organism>
<name>A0ACC2TZQ7_9FUNG</name>
<gene>
    <name evidence="1" type="primary">BPH1_3</name>
    <name evidence="1" type="ORF">DSO57_1031616</name>
</gene>
<evidence type="ECO:0000313" key="2">
    <source>
        <dbReference type="Proteomes" id="UP001165960"/>
    </source>
</evidence>
<dbReference type="EMBL" id="QTSX02001649">
    <property type="protein sequence ID" value="KAJ9079826.1"/>
    <property type="molecule type" value="Genomic_DNA"/>
</dbReference>
<keyword evidence="2" id="KW-1185">Reference proteome</keyword>
<protein>
    <submittedName>
        <fullName evidence="1">Beige protein-like 1</fullName>
    </submittedName>
</protein>